<dbReference type="PANTHER" id="PTHR11070:SF2">
    <property type="entry name" value="ATP-DEPENDENT DNA HELICASE SRS2"/>
    <property type="match status" value="1"/>
</dbReference>
<evidence type="ECO:0000313" key="4">
    <source>
        <dbReference type="Proteomes" id="UP000000787"/>
    </source>
</evidence>
<accession>A9B6L4</accession>
<dbReference type="SUPFAM" id="SSF52540">
    <property type="entry name" value="P-loop containing nucleoside triphosphate hydrolases"/>
    <property type="match status" value="1"/>
</dbReference>
<dbReference type="GO" id="GO:0043138">
    <property type="term" value="F:3'-5' DNA helicase activity"/>
    <property type="evidence" value="ECO:0007669"/>
    <property type="project" value="TreeGrafter"/>
</dbReference>
<dbReference type="EMBL" id="CP000875">
    <property type="protein sequence ID" value="ABX04323.1"/>
    <property type="molecule type" value="Genomic_DNA"/>
</dbReference>
<protein>
    <submittedName>
        <fullName evidence="3">NERD domain protein</fullName>
    </submittedName>
</protein>
<feature type="domain" description="NERD" evidence="2">
    <location>
        <begin position="19"/>
        <end position="139"/>
    </location>
</feature>
<feature type="domain" description="Helicase/UvrB N-terminal" evidence="1">
    <location>
        <begin position="213"/>
        <end position="363"/>
    </location>
</feature>
<dbReference type="InterPro" id="IPR006935">
    <property type="entry name" value="Helicase/UvrB_N"/>
</dbReference>
<dbReference type="InterPro" id="IPR027417">
    <property type="entry name" value="P-loop_NTPase"/>
</dbReference>
<dbReference type="InterPro" id="IPR011528">
    <property type="entry name" value="NERD"/>
</dbReference>
<dbReference type="Gene3D" id="3.40.50.300">
    <property type="entry name" value="P-loop containing nucleotide triphosphate hydrolases"/>
    <property type="match status" value="2"/>
</dbReference>
<dbReference type="Proteomes" id="UP000000787">
    <property type="component" value="Chromosome"/>
</dbReference>
<evidence type="ECO:0000259" key="2">
    <source>
        <dbReference type="Pfam" id="PF08378"/>
    </source>
</evidence>
<sequence length="568" mass="64619">MAKMYPPSLGSNNEIPSSERLLYEIFQSQLDADFIVFHSVAWLGRGARGQLSDGEADFIIVHKAYGILVIEAKGGRIRYNANLPTDQQWQTIDRFEQKHQLKCSPFEQAKRSKHALWNKLKELPRFKQPKLLFGHAVAFPDITADFEILPPDTNQSTIIDSRHLTAIQPKIIKIYQQWQGNQRFESLTPATVDLIIQLLAPVISIDISLGSRINQYQAQLLTLTQQQFQTLNMLRRQRQALITGCAGSGKTMLALEKAKRLATNEAMNVLLLCFNRRLANHLKTLSSGIQNLQVYTFHEFCSTICSQYHINSSKPANIDEKTYYRYFLPEQAFLASDDLSEETKFDALIIDEGQDFAENWWDILTIFIKPNPIFYIFYDNNQRVYQESNTFPINQDPFYLDINCRNTQKIHRAVRYFYQGSDAETISAQGPEGETIEVLLYETPQQERELLGEILGRLHNQEQISAKQIVILTPYSPQNLNLANTTIAGYIISDKPRNPQQILCSSIQGYKGLEAPVVILAGLDERIDAGEVEQLQTILYIACSRASGHLIVLLPKSAPAKIRKAFTG</sequence>
<dbReference type="InterPro" id="IPR000212">
    <property type="entry name" value="DNA_helicase_UvrD/REP"/>
</dbReference>
<dbReference type="GO" id="GO:0000725">
    <property type="term" value="P:recombinational repair"/>
    <property type="evidence" value="ECO:0007669"/>
    <property type="project" value="TreeGrafter"/>
</dbReference>
<reference evidence="3 4" key="1">
    <citation type="journal article" date="2011" name="Stand. Genomic Sci.">
        <title>Complete genome sequence of the filamentous gliding predatory bacterium Herpetosiphon aurantiacus type strain (114-95(T)).</title>
        <authorList>
            <person name="Kiss H."/>
            <person name="Nett M."/>
            <person name="Domin N."/>
            <person name="Martin K."/>
            <person name="Maresca J.A."/>
            <person name="Copeland A."/>
            <person name="Lapidus A."/>
            <person name="Lucas S."/>
            <person name="Berry K.W."/>
            <person name="Glavina Del Rio T."/>
            <person name="Dalin E."/>
            <person name="Tice H."/>
            <person name="Pitluck S."/>
            <person name="Richardson P."/>
            <person name="Bruce D."/>
            <person name="Goodwin L."/>
            <person name="Han C."/>
            <person name="Detter J.C."/>
            <person name="Schmutz J."/>
            <person name="Brettin T."/>
            <person name="Land M."/>
            <person name="Hauser L."/>
            <person name="Kyrpides N.C."/>
            <person name="Ivanova N."/>
            <person name="Goker M."/>
            <person name="Woyke T."/>
            <person name="Klenk H.P."/>
            <person name="Bryant D.A."/>
        </authorList>
    </citation>
    <scope>NUCLEOTIDE SEQUENCE [LARGE SCALE GENOMIC DNA]</scope>
    <source>
        <strain evidence="4">ATCC 23779 / DSM 785 / 114-95</strain>
    </source>
</reference>
<gene>
    <name evidence="3" type="ordered locus">Haur_1680</name>
</gene>
<keyword evidence="4" id="KW-1185">Reference proteome</keyword>
<dbReference type="Pfam" id="PF08378">
    <property type="entry name" value="NERD"/>
    <property type="match status" value="1"/>
</dbReference>
<dbReference type="PANTHER" id="PTHR11070">
    <property type="entry name" value="UVRD / RECB / PCRA DNA HELICASE FAMILY MEMBER"/>
    <property type="match status" value="1"/>
</dbReference>
<evidence type="ECO:0000313" key="3">
    <source>
        <dbReference type="EMBL" id="ABX04323.1"/>
    </source>
</evidence>
<dbReference type="Pfam" id="PF04851">
    <property type="entry name" value="ResIII"/>
    <property type="match status" value="1"/>
</dbReference>
<dbReference type="eggNOG" id="COG0210">
    <property type="taxonomic scope" value="Bacteria"/>
</dbReference>
<name>A9B6L4_HERA2</name>
<dbReference type="KEGG" id="hau:Haur_1680"/>
<dbReference type="GO" id="GO:0003677">
    <property type="term" value="F:DNA binding"/>
    <property type="evidence" value="ECO:0007669"/>
    <property type="project" value="InterPro"/>
</dbReference>
<dbReference type="BioCyc" id="HAUR316274:GHYA-1704-MONOMER"/>
<evidence type="ECO:0000259" key="1">
    <source>
        <dbReference type="Pfam" id="PF04851"/>
    </source>
</evidence>
<dbReference type="STRING" id="316274.Haur_1680"/>
<organism evidence="3 4">
    <name type="scientific">Herpetosiphon aurantiacus (strain ATCC 23779 / DSM 785 / 114-95)</name>
    <dbReference type="NCBI Taxonomy" id="316274"/>
    <lineage>
        <taxon>Bacteria</taxon>
        <taxon>Bacillati</taxon>
        <taxon>Chloroflexota</taxon>
        <taxon>Chloroflexia</taxon>
        <taxon>Herpetosiphonales</taxon>
        <taxon>Herpetosiphonaceae</taxon>
        <taxon>Herpetosiphon</taxon>
    </lineage>
</organism>
<dbReference type="AlphaFoldDB" id="A9B6L4"/>
<dbReference type="GO" id="GO:0005524">
    <property type="term" value="F:ATP binding"/>
    <property type="evidence" value="ECO:0007669"/>
    <property type="project" value="InterPro"/>
</dbReference>
<dbReference type="InParanoid" id="A9B6L4"/>
<dbReference type="HOGENOM" id="CLU_024502_0_0_0"/>
<proteinExistence type="predicted"/>
<dbReference type="GO" id="GO:0016787">
    <property type="term" value="F:hydrolase activity"/>
    <property type="evidence" value="ECO:0007669"/>
    <property type="project" value="InterPro"/>
</dbReference>